<dbReference type="InterPro" id="IPR035647">
    <property type="entry name" value="EFG_III/V"/>
</dbReference>
<dbReference type="NCBIfam" id="TIGR00484">
    <property type="entry name" value="EF-G"/>
    <property type="match status" value="1"/>
</dbReference>
<dbReference type="InterPro" id="IPR005517">
    <property type="entry name" value="Transl_elong_EFG/EF2_IV"/>
</dbReference>
<dbReference type="EMBL" id="CDMW01000001">
    <property type="protein sequence ID" value="CEL91223.1"/>
    <property type="molecule type" value="Genomic_DNA"/>
</dbReference>
<evidence type="ECO:0000256" key="2">
    <source>
        <dbReference type="ARBA" id="ARBA00017872"/>
    </source>
</evidence>
<dbReference type="SMART" id="SM00889">
    <property type="entry name" value="EFG_IV"/>
    <property type="match status" value="1"/>
</dbReference>
<dbReference type="Pfam" id="PF14492">
    <property type="entry name" value="EFG_III"/>
    <property type="match status" value="1"/>
</dbReference>
<dbReference type="CDD" id="cd01434">
    <property type="entry name" value="EFG_mtEFG1_IV"/>
    <property type="match status" value="1"/>
</dbReference>
<dbReference type="SUPFAM" id="SSF52540">
    <property type="entry name" value="P-loop containing nucleoside triphosphate hydrolases"/>
    <property type="match status" value="1"/>
</dbReference>
<sequence length="693" mass="76770">MAREFSLEKTRNIGIMAHVDAGKTTTTERILYYTGKIHKIGETHEGASQMDWMEQEQERGITITSAATTAQWNNHRVNIIDTPGHVDFTIEVQRSLRVLDGAVTVLDSQSGVEPQTETVWRQATEYGVPRIVFANKMDKIGADFLYSVSTLHDRLQANAHPIQLPIGSEDDFRGIIDLIKMKAEIYTNDLGTDILEEDIPAEYLEQAQEYREKLVEAVAETDEELMMKYLEGEEITTDELKAGIRRATINVEFFPVLCGSAFKNKGVQLMLDAVIDYLPSPLDIPAIKGINPDTEEEETRPASDEEPFAALAFKIMTDPFVGRLTFFRVYSGVLNSGSYVLNTSKGKRERIGRILQMHANSRNEIETVYAGDIAAAVGLKDTTTGDSLTDEKAKIILESINVPEPVIQLMVEPKSKADQDKMGVALQKLAEEDPTFRVETNVETGETVISGMGELHLDVLVDRMRREFKVEANVGAPQVSYRETFRASTQARGFFKRQSGGKGQFGDVWIEFTPNEEGKGFEFENAIVGGVVPREFIPAVEKGLVESMANGVLAGYPIVDVKAKLYDGSYHDVDSSETAFKVAASLALKEAAKTAQPAILEPMMLVTITVPEENLGDVMGHVTARRGRVDGMEAHGNSQIVRAYVPLAEMFGYATVLRSASQGRGTFMMVFDHYEDVPKSVQEEIIKKNKGEA</sequence>
<dbReference type="GO" id="GO:0003924">
    <property type="term" value="F:GTPase activity"/>
    <property type="evidence" value="ECO:0007669"/>
    <property type="project" value="InterPro"/>
</dbReference>
<keyword evidence="6 7" id="KW-0342">GTP-binding</keyword>
<protein>
    <recommendedName>
        <fullName evidence="2 7">Elongation factor G</fullName>
        <shortName evidence="7">EF-G</shortName>
    </recommendedName>
</protein>
<dbReference type="Proteomes" id="UP000183504">
    <property type="component" value="Unassembled WGS sequence"/>
</dbReference>
<dbReference type="InterPro" id="IPR035649">
    <property type="entry name" value="EFG_V"/>
</dbReference>
<dbReference type="GO" id="GO:0005525">
    <property type="term" value="F:GTP binding"/>
    <property type="evidence" value="ECO:0007669"/>
    <property type="project" value="UniProtKB-UniRule"/>
</dbReference>
<evidence type="ECO:0000313" key="12">
    <source>
        <dbReference type="Proteomes" id="UP000509410"/>
    </source>
</evidence>
<evidence type="ECO:0000259" key="8">
    <source>
        <dbReference type="PROSITE" id="PS51722"/>
    </source>
</evidence>
<dbReference type="Gene3D" id="3.30.70.870">
    <property type="entry name" value="Elongation Factor G (Translational Gtpase), domain 3"/>
    <property type="match status" value="1"/>
</dbReference>
<dbReference type="NCBIfam" id="NF009379">
    <property type="entry name" value="PRK12740.1-3"/>
    <property type="match status" value="1"/>
</dbReference>
<evidence type="ECO:0000256" key="6">
    <source>
        <dbReference type="ARBA" id="ARBA00023134"/>
    </source>
</evidence>
<dbReference type="SMART" id="SM00838">
    <property type="entry name" value="EFG_C"/>
    <property type="match status" value="1"/>
</dbReference>
<dbReference type="InterPro" id="IPR014721">
    <property type="entry name" value="Ribsml_uS5_D2-typ_fold_subgr"/>
</dbReference>
<feature type="binding site" evidence="7">
    <location>
        <begin position="17"/>
        <end position="24"/>
    </location>
    <ligand>
        <name>GTP</name>
        <dbReference type="ChEBI" id="CHEBI:37565"/>
    </ligand>
</feature>
<name>A0A0B7GSK0_STRSA</name>
<keyword evidence="7" id="KW-0963">Cytoplasm</keyword>
<comment type="subcellular location">
    <subcellularLocation>
        <location evidence="7">Cytoplasm</location>
    </subcellularLocation>
</comment>
<dbReference type="AlphaFoldDB" id="A0A0B7GSK0"/>
<dbReference type="Gene3D" id="3.30.230.10">
    <property type="match status" value="1"/>
</dbReference>
<dbReference type="CDD" id="cd04088">
    <property type="entry name" value="EFG_mtEFG_II"/>
    <property type="match status" value="1"/>
</dbReference>
<dbReference type="InterPro" id="IPR009022">
    <property type="entry name" value="EFG_III"/>
</dbReference>
<organism evidence="9 11">
    <name type="scientific">Streptococcus sanguinis</name>
    <dbReference type="NCBI Taxonomy" id="1305"/>
    <lineage>
        <taxon>Bacteria</taxon>
        <taxon>Bacillati</taxon>
        <taxon>Bacillota</taxon>
        <taxon>Bacilli</taxon>
        <taxon>Lactobacillales</taxon>
        <taxon>Streptococcaceae</taxon>
        <taxon>Streptococcus</taxon>
    </lineage>
</organism>
<keyword evidence="3 7" id="KW-0547">Nucleotide-binding</keyword>
<reference evidence="9 11" key="1">
    <citation type="submission" date="2015-01" db="EMBL/GenBank/DDBJ databases">
        <authorList>
            <person name="Pelicic Vladimir"/>
        </authorList>
    </citation>
    <scope>NUCLEOTIDE SEQUENCE [LARGE SCALE GENOMIC DNA]</scope>
    <source>
        <strain evidence="9 11">2908</strain>
    </source>
</reference>
<dbReference type="Pfam" id="PF03144">
    <property type="entry name" value="GTP_EFTU_D2"/>
    <property type="match status" value="1"/>
</dbReference>
<dbReference type="CDD" id="cd01886">
    <property type="entry name" value="EF-G"/>
    <property type="match status" value="1"/>
</dbReference>
<dbReference type="Gene3D" id="3.30.70.240">
    <property type="match status" value="1"/>
</dbReference>
<dbReference type="InterPro" id="IPR005225">
    <property type="entry name" value="Small_GTP-bd"/>
</dbReference>
<dbReference type="GO" id="GO:0032790">
    <property type="term" value="P:ribosome disassembly"/>
    <property type="evidence" value="ECO:0007669"/>
    <property type="project" value="TreeGrafter"/>
</dbReference>
<feature type="binding site" evidence="7">
    <location>
        <begin position="135"/>
        <end position="138"/>
    </location>
    <ligand>
        <name>GTP</name>
        <dbReference type="ChEBI" id="CHEBI:37565"/>
    </ligand>
</feature>
<gene>
    <name evidence="7 9" type="primary">fusA</name>
    <name evidence="10" type="ORF">FFV08_01535</name>
    <name evidence="9" type="ORF">SSV_1949</name>
</gene>
<dbReference type="InterPro" id="IPR009000">
    <property type="entry name" value="Transl_B-barrel_sf"/>
</dbReference>
<dbReference type="InterPro" id="IPR000640">
    <property type="entry name" value="EFG_V-like"/>
</dbReference>
<dbReference type="InterPro" id="IPR000795">
    <property type="entry name" value="T_Tr_GTP-bd_dom"/>
</dbReference>
<dbReference type="FunFam" id="3.30.70.240:FF:000001">
    <property type="entry name" value="Elongation factor G"/>
    <property type="match status" value="1"/>
</dbReference>
<proteinExistence type="inferred from homology"/>
<evidence type="ECO:0000256" key="4">
    <source>
        <dbReference type="ARBA" id="ARBA00022768"/>
    </source>
</evidence>
<dbReference type="Gene3D" id="3.40.50.300">
    <property type="entry name" value="P-loop containing nucleotide triphosphate hydrolases"/>
    <property type="match status" value="1"/>
</dbReference>
<feature type="binding site" evidence="7">
    <location>
        <begin position="81"/>
        <end position="85"/>
    </location>
    <ligand>
        <name>GTP</name>
        <dbReference type="ChEBI" id="CHEBI:37565"/>
    </ligand>
</feature>
<dbReference type="Gene3D" id="2.40.30.10">
    <property type="entry name" value="Translation factors"/>
    <property type="match status" value="1"/>
</dbReference>
<dbReference type="PANTHER" id="PTHR43261">
    <property type="entry name" value="TRANSLATION ELONGATION FACTOR G-RELATED"/>
    <property type="match status" value="1"/>
</dbReference>
<evidence type="ECO:0000256" key="5">
    <source>
        <dbReference type="ARBA" id="ARBA00022917"/>
    </source>
</evidence>
<dbReference type="CDD" id="cd16262">
    <property type="entry name" value="EFG_III"/>
    <property type="match status" value="1"/>
</dbReference>
<feature type="domain" description="Tr-type G" evidence="8">
    <location>
        <begin position="8"/>
        <end position="282"/>
    </location>
</feature>
<dbReference type="PRINTS" id="PR00315">
    <property type="entry name" value="ELONGATNFCT"/>
</dbReference>
<dbReference type="Proteomes" id="UP000509410">
    <property type="component" value="Chromosome"/>
</dbReference>
<dbReference type="InterPro" id="IPR031157">
    <property type="entry name" value="G_TR_CS"/>
</dbReference>
<keyword evidence="4 7" id="KW-0251">Elongation factor</keyword>
<dbReference type="FunFam" id="3.30.230.10:FF:000003">
    <property type="entry name" value="Elongation factor G"/>
    <property type="match status" value="1"/>
</dbReference>
<dbReference type="InterPro" id="IPR004161">
    <property type="entry name" value="EFTu-like_2"/>
</dbReference>
<evidence type="ECO:0000313" key="11">
    <source>
        <dbReference type="Proteomes" id="UP000183504"/>
    </source>
</evidence>
<dbReference type="SUPFAM" id="SSF50447">
    <property type="entry name" value="Translation proteins"/>
    <property type="match status" value="1"/>
</dbReference>
<dbReference type="InterPro" id="IPR047872">
    <property type="entry name" value="EFG_IV"/>
</dbReference>
<dbReference type="FunFam" id="3.40.50.300:FF:000029">
    <property type="entry name" value="Elongation factor G"/>
    <property type="match status" value="1"/>
</dbReference>
<dbReference type="NCBIfam" id="NF009381">
    <property type="entry name" value="PRK12740.1-5"/>
    <property type="match status" value="1"/>
</dbReference>
<dbReference type="FunFam" id="2.40.30.10:FF:000006">
    <property type="entry name" value="Elongation factor G"/>
    <property type="match status" value="1"/>
</dbReference>
<dbReference type="InterPro" id="IPR027417">
    <property type="entry name" value="P-loop_NTPase"/>
</dbReference>
<dbReference type="Pfam" id="PF00009">
    <property type="entry name" value="GTP_EFTU"/>
    <property type="match status" value="1"/>
</dbReference>
<keyword evidence="5 7" id="KW-0648">Protein biosynthesis</keyword>
<accession>A0A0B7GSK0</accession>
<comment type="function">
    <text evidence="7">Catalyzes the GTP-dependent ribosomal translocation step during translation elongation. During this step, the ribosome changes from the pre-translocational (PRE) to the post-translocational (POST) state as the newly formed A-site-bound peptidyl-tRNA and P-site-bound deacylated tRNA move to the P and E sites, respectively. Catalyzes the coordinated movement of the two tRNA molecules, the mRNA and conformational changes in the ribosome.</text>
</comment>
<dbReference type="SUPFAM" id="SSF54980">
    <property type="entry name" value="EF-G C-terminal domain-like"/>
    <property type="match status" value="2"/>
</dbReference>
<dbReference type="RefSeq" id="WP_072074650.1">
    <property type="nucleotide sequence ID" value="NZ_CDMW01000001.1"/>
</dbReference>
<evidence type="ECO:0000256" key="7">
    <source>
        <dbReference type="HAMAP-Rule" id="MF_00054"/>
    </source>
</evidence>
<dbReference type="PANTHER" id="PTHR43261:SF1">
    <property type="entry name" value="RIBOSOME-RELEASING FACTOR 2, MITOCHONDRIAL"/>
    <property type="match status" value="1"/>
</dbReference>
<evidence type="ECO:0000256" key="3">
    <source>
        <dbReference type="ARBA" id="ARBA00022741"/>
    </source>
</evidence>
<dbReference type="GO" id="GO:0005737">
    <property type="term" value="C:cytoplasm"/>
    <property type="evidence" value="ECO:0007669"/>
    <property type="project" value="UniProtKB-SubCell"/>
</dbReference>
<dbReference type="Pfam" id="PF03764">
    <property type="entry name" value="EFG_IV"/>
    <property type="match status" value="1"/>
</dbReference>
<dbReference type="FunFam" id="3.30.70.870:FF:000001">
    <property type="entry name" value="Elongation factor G"/>
    <property type="match status" value="1"/>
</dbReference>
<dbReference type="InterPro" id="IPR004540">
    <property type="entry name" value="Transl_elong_EFG/EF2"/>
</dbReference>
<dbReference type="PROSITE" id="PS00301">
    <property type="entry name" value="G_TR_1"/>
    <property type="match status" value="1"/>
</dbReference>
<dbReference type="InterPro" id="IPR041095">
    <property type="entry name" value="EFG_II"/>
</dbReference>
<dbReference type="SUPFAM" id="SSF54211">
    <property type="entry name" value="Ribosomal protein S5 domain 2-like"/>
    <property type="match status" value="1"/>
</dbReference>
<evidence type="ECO:0000313" key="10">
    <source>
        <dbReference type="EMBL" id="QLB51475.1"/>
    </source>
</evidence>
<comment type="similarity">
    <text evidence="1 7">Belongs to the TRAFAC class translation factor GTPase superfamily. Classic translation factor GTPase family. EF-G/EF-2 subfamily.</text>
</comment>
<dbReference type="PROSITE" id="PS51722">
    <property type="entry name" value="G_TR_2"/>
    <property type="match status" value="1"/>
</dbReference>
<reference evidence="10 12" key="2">
    <citation type="submission" date="2019-05" db="EMBL/GenBank/DDBJ databases">
        <title>The organization of the Streptococcus sanguinis genomes.</title>
        <authorList>
            <person name="Wu C.H."/>
            <person name="Chen Y.Y.M."/>
            <person name="Wang H.Y."/>
        </authorList>
    </citation>
    <scope>NUCLEOTIDE SEQUENCE [LARGE SCALE GENOMIC DNA]</scope>
    <source>
        <strain evidence="10 12">CGMH010</strain>
    </source>
</reference>
<dbReference type="GO" id="GO:0003746">
    <property type="term" value="F:translation elongation factor activity"/>
    <property type="evidence" value="ECO:0007669"/>
    <property type="project" value="UniProtKB-UniRule"/>
</dbReference>
<dbReference type="Pfam" id="PF00679">
    <property type="entry name" value="EFG_C"/>
    <property type="match status" value="1"/>
</dbReference>
<evidence type="ECO:0000313" key="9">
    <source>
        <dbReference type="EMBL" id="CEL91223.1"/>
    </source>
</evidence>
<dbReference type="CDD" id="cd03713">
    <property type="entry name" value="EFG_mtEFG_C"/>
    <property type="match status" value="1"/>
</dbReference>
<dbReference type="HAMAP" id="MF_00054_B">
    <property type="entry name" value="EF_G_EF_2_B"/>
    <property type="match status" value="1"/>
</dbReference>
<evidence type="ECO:0000256" key="1">
    <source>
        <dbReference type="ARBA" id="ARBA00005870"/>
    </source>
</evidence>
<dbReference type="NCBIfam" id="TIGR00231">
    <property type="entry name" value="small_GTP"/>
    <property type="match status" value="1"/>
</dbReference>
<dbReference type="EMBL" id="CP040556">
    <property type="protein sequence ID" value="QLB51475.1"/>
    <property type="molecule type" value="Genomic_DNA"/>
</dbReference>
<dbReference type="InterPro" id="IPR020568">
    <property type="entry name" value="Ribosomal_Su5_D2-typ_SF"/>
</dbReference>